<dbReference type="SUPFAM" id="SSF88946">
    <property type="entry name" value="Sigma2 domain of RNA polymerase sigma factors"/>
    <property type="match status" value="1"/>
</dbReference>
<dbReference type="AlphaFoldDB" id="A0A2W1LXS0"/>
<evidence type="ECO:0000313" key="8">
    <source>
        <dbReference type="EMBL" id="PZD96491.1"/>
    </source>
</evidence>
<keyword evidence="3" id="KW-0731">Sigma factor</keyword>
<dbReference type="InterPro" id="IPR014284">
    <property type="entry name" value="RNA_pol_sigma-70_dom"/>
</dbReference>
<gene>
    <name evidence="8" type="ORF">DNH61_06690</name>
</gene>
<dbReference type="Gene3D" id="1.10.1740.10">
    <property type="match status" value="1"/>
</dbReference>
<dbReference type="Pfam" id="PF04542">
    <property type="entry name" value="Sigma70_r2"/>
    <property type="match status" value="1"/>
</dbReference>
<keyword evidence="9" id="KW-1185">Reference proteome</keyword>
<reference evidence="8 9" key="1">
    <citation type="submission" date="2018-06" db="EMBL/GenBank/DDBJ databases">
        <title>Paenibacillus imtechensis sp. nov.</title>
        <authorList>
            <person name="Pinnaka A.K."/>
            <person name="Singh H."/>
            <person name="Kaur M."/>
        </authorList>
    </citation>
    <scope>NUCLEOTIDE SEQUENCE [LARGE SCALE GENOMIC DNA]</scope>
    <source>
        <strain evidence="8 9">SMB1</strain>
    </source>
</reference>
<comment type="similarity">
    <text evidence="1">Belongs to the sigma-70 factor family. ECF subfamily.</text>
</comment>
<evidence type="ECO:0000256" key="1">
    <source>
        <dbReference type="ARBA" id="ARBA00010641"/>
    </source>
</evidence>
<dbReference type="GO" id="GO:0016987">
    <property type="term" value="F:sigma factor activity"/>
    <property type="evidence" value="ECO:0007669"/>
    <property type="project" value="UniProtKB-KW"/>
</dbReference>
<protein>
    <submittedName>
        <fullName evidence="8">RNA polymerase</fullName>
    </submittedName>
</protein>
<keyword evidence="2" id="KW-0805">Transcription regulation</keyword>
<comment type="caution">
    <text evidence="8">The sequence shown here is derived from an EMBL/GenBank/DDBJ whole genome shotgun (WGS) entry which is preliminary data.</text>
</comment>
<feature type="domain" description="RNA polymerase sigma factor 70 region 4 type 2" evidence="7">
    <location>
        <begin position="102"/>
        <end position="153"/>
    </location>
</feature>
<dbReference type="InterPro" id="IPR007627">
    <property type="entry name" value="RNA_pol_sigma70_r2"/>
</dbReference>
<evidence type="ECO:0000259" key="7">
    <source>
        <dbReference type="Pfam" id="PF08281"/>
    </source>
</evidence>
<dbReference type="InterPro" id="IPR039425">
    <property type="entry name" value="RNA_pol_sigma-70-like"/>
</dbReference>
<keyword evidence="5" id="KW-0804">Transcription</keyword>
<keyword evidence="4" id="KW-0238">DNA-binding</keyword>
<dbReference type="InterPro" id="IPR013249">
    <property type="entry name" value="RNA_pol_sigma70_r4_t2"/>
</dbReference>
<dbReference type="Gene3D" id="1.10.10.10">
    <property type="entry name" value="Winged helix-like DNA-binding domain superfamily/Winged helix DNA-binding domain"/>
    <property type="match status" value="1"/>
</dbReference>
<dbReference type="PANTHER" id="PTHR43133">
    <property type="entry name" value="RNA POLYMERASE ECF-TYPE SIGMA FACTO"/>
    <property type="match status" value="1"/>
</dbReference>
<proteinExistence type="inferred from homology"/>
<dbReference type="GO" id="GO:0003677">
    <property type="term" value="F:DNA binding"/>
    <property type="evidence" value="ECO:0007669"/>
    <property type="project" value="UniProtKB-KW"/>
</dbReference>
<name>A0A2W1LXS0_9BACL</name>
<organism evidence="8 9">
    <name type="scientific">Paenibacillus sambharensis</name>
    <dbReference type="NCBI Taxonomy" id="1803190"/>
    <lineage>
        <taxon>Bacteria</taxon>
        <taxon>Bacillati</taxon>
        <taxon>Bacillota</taxon>
        <taxon>Bacilli</taxon>
        <taxon>Bacillales</taxon>
        <taxon>Paenibacillaceae</taxon>
        <taxon>Paenibacillus</taxon>
    </lineage>
</organism>
<accession>A0A2W1LXS0</accession>
<evidence type="ECO:0000313" key="9">
    <source>
        <dbReference type="Proteomes" id="UP000249522"/>
    </source>
</evidence>
<dbReference type="SUPFAM" id="SSF54593">
    <property type="entry name" value="Glyoxalase/Bleomycin resistance protein/Dihydroxybiphenyl dioxygenase"/>
    <property type="match status" value="1"/>
</dbReference>
<evidence type="ECO:0000256" key="3">
    <source>
        <dbReference type="ARBA" id="ARBA00023082"/>
    </source>
</evidence>
<dbReference type="Pfam" id="PF08281">
    <property type="entry name" value="Sigma70_r4_2"/>
    <property type="match status" value="1"/>
</dbReference>
<feature type="domain" description="RNA polymerase sigma-70 region 2" evidence="6">
    <location>
        <begin position="11"/>
        <end position="76"/>
    </location>
</feature>
<dbReference type="InterPro" id="IPR036388">
    <property type="entry name" value="WH-like_DNA-bd_sf"/>
</dbReference>
<evidence type="ECO:0000256" key="2">
    <source>
        <dbReference type="ARBA" id="ARBA00023015"/>
    </source>
</evidence>
<dbReference type="PANTHER" id="PTHR43133:SF8">
    <property type="entry name" value="RNA POLYMERASE SIGMA FACTOR HI_1459-RELATED"/>
    <property type="match status" value="1"/>
</dbReference>
<dbReference type="NCBIfam" id="TIGR02937">
    <property type="entry name" value="sigma70-ECF"/>
    <property type="match status" value="1"/>
</dbReference>
<dbReference type="SUPFAM" id="SSF88659">
    <property type="entry name" value="Sigma3 and sigma4 domains of RNA polymerase sigma factors"/>
    <property type="match status" value="1"/>
</dbReference>
<dbReference type="InterPro" id="IPR013324">
    <property type="entry name" value="RNA_pol_sigma_r3/r4-like"/>
</dbReference>
<dbReference type="InterPro" id="IPR013325">
    <property type="entry name" value="RNA_pol_sigma_r2"/>
</dbReference>
<evidence type="ECO:0000256" key="5">
    <source>
        <dbReference type="ARBA" id="ARBA00023163"/>
    </source>
</evidence>
<evidence type="ECO:0000259" key="6">
    <source>
        <dbReference type="Pfam" id="PF04542"/>
    </source>
</evidence>
<dbReference type="GO" id="GO:0006352">
    <property type="term" value="P:DNA-templated transcription initiation"/>
    <property type="evidence" value="ECO:0007669"/>
    <property type="project" value="InterPro"/>
</dbReference>
<dbReference type="OrthoDB" id="2381154at2"/>
<dbReference type="Proteomes" id="UP000249522">
    <property type="component" value="Unassembled WGS sequence"/>
</dbReference>
<evidence type="ECO:0000256" key="4">
    <source>
        <dbReference type="ARBA" id="ARBA00023125"/>
    </source>
</evidence>
<dbReference type="EMBL" id="QKRB01000037">
    <property type="protein sequence ID" value="PZD96491.1"/>
    <property type="molecule type" value="Genomic_DNA"/>
</dbReference>
<sequence length="241" mass="27181">MTMPDELAKAEPYLPDLTRYCRSLAGNDWDTDDLMQEVLAKVLHAVRQAPERPVSRAFLFRIAKNAWIDRYRMERKRQGDTAFDEEYHQTASFTMNEWLARELLEQLAESLNPRQMVLVILIDAFAFTASESAKLLHMTEGAVKEGLRRARRRVHALADADENAIARGGKARRQAGGEMPAALFESFVTGFRSGDAGMICRAYLSLAVQGVAIEKVTGEHGHYSFTLRDPNGHLIGMFQHI</sequence>
<dbReference type="InterPro" id="IPR029068">
    <property type="entry name" value="Glyas_Bleomycin-R_OHBP_Dase"/>
</dbReference>